<evidence type="ECO:0000259" key="1">
    <source>
        <dbReference type="Pfam" id="PF01370"/>
    </source>
</evidence>
<dbReference type="RefSeq" id="WP_186741294.1">
    <property type="nucleotide sequence ID" value="NZ_CP060394.1"/>
</dbReference>
<keyword evidence="3" id="KW-1185">Reference proteome</keyword>
<accession>A0A7G8BEN4</accession>
<dbReference type="InterPro" id="IPR036291">
    <property type="entry name" value="NAD(P)-bd_dom_sf"/>
</dbReference>
<evidence type="ECO:0000313" key="2">
    <source>
        <dbReference type="EMBL" id="QNI31004.1"/>
    </source>
</evidence>
<dbReference type="AlphaFoldDB" id="A0A7G8BEN4"/>
<dbReference type="Gene3D" id="3.40.50.720">
    <property type="entry name" value="NAD(P)-binding Rossmann-like Domain"/>
    <property type="match status" value="1"/>
</dbReference>
<name>A0A7G8BEN4_9BACT</name>
<dbReference type="PANTHER" id="PTHR43245">
    <property type="entry name" value="BIFUNCTIONAL POLYMYXIN RESISTANCE PROTEIN ARNA"/>
    <property type="match status" value="1"/>
</dbReference>
<organism evidence="2 3">
    <name type="scientific">Alloacidobacterium dinghuense</name>
    <dbReference type="NCBI Taxonomy" id="2763107"/>
    <lineage>
        <taxon>Bacteria</taxon>
        <taxon>Pseudomonadati</taxon>
        <taxon>Acidobacteriota</taxon>
        <taxon>Terriglobia</taxon>
        <taxon>Terriglobales</taxon>
        <taxon>Acidobacteriaceae</taxon>
        <taxon>Alloacidobacterium</taxon>
    </lineage>
</organism>
<protein>
    <submittedName>
        <fullName evidence="2">NAD(P)-dependent oxidoreductase</fullName>
    </submittedName>
</protein>
<dbReference type="InterPro" id="IPR050177">
    <property type="entry name" value="Lipid_A_modif_metabolic_enz"/>
</dbReference>
<reference evidence="2 3" key="1">
    <citation type="submission" date="2020-08" db="EMBL/GenBank/DDBJ databases">
        <title>Edaphobacter telluris sp. nov. and Acidobacterium dinghuensis sp. nov., two acidobacteria isolated from forest soil.</title>
        <authorList>
            <person name="Fu J."/>
            <person name="Qiu L."/>
        </authorList>
    </citation>
    <scope>NUCLEOTIDE SEQUENCE [LARGE SCALE GENOMIC DNA]</scope>
    <source>
        <strain evidence="2">4Y35</strain>
    </source>
</reference>
<dbReference type="KEGG" id="adin:H7849_18080"/>
<evidence type="ECO:0000313" key="3">
    <source>
        <dbReference type="Proteomes" id="UP000515312"/>
    </source>
</evidence>
<proteinExistence type="predicted"/>
<gene>
    <name evidence="2" type="ORF">H7849_18080</name>
</gene>
<dbReference type="Pfam" id="PF01370">
    <property type="entry name" value="Epimerase"/>
    <property type="match status" value="1"/>
</dbReference>
<dbReference type="InterPro" id="IPR001509">
    <property type="entry name" value="Epimerase_deHydtase"/>
</dbReference>
<feature type="domain" description="NAD-dependent epimerase/dehydratase" evidence="1">
    <location>
        <begin position="4"/>
        <end position="224"/>
    </location>
</feature>
<dbReference type="EMBL" id="CP060394">
    <property type="protein sequence ID" value="QNI31004.1"/>
    <property type="molecule type" value="Genomic_DNA"/>
</dbReference>
<dbReference type="Proteomes" id="UP000515312">
    <property type="component" value="Chromosome"/>
</dbReference>
<dbReference type="SUPFAM" id="SSF51735">
    <property type="entry name" value="NAD(P)-binding Rossmann-fold domains"/>
    <property type="match status" value="1"/>
</dbReference>
<sequence length="345" mass="38376">MPHVLVTGGSGFFGGVLKRRLLGEGFTCVNFDLLPDAERLPGLESIQGDLRDTALLAKVFQEQRFDAVIHCAAMLAHGKIERDTLWTSNVDGTINLAKECRENGVPKMVFISTNCLWASNLGHPVTEAETPNPIEIYGQSKLAAEKALAKYTGDLDIVMLRCPTIIDSGRLGLLAILFEFMNDGNTIWVVGKGDNRYQFIYAQDLASACIRALDFKGSDIFHVGSDQVKTLREVYEAVIRNAGSKSRVRSLPKEPTLAAMKLAHKLRISPLGPYHYQMIAEDFLFDTTKAQTLLGWKPTLTNEEMLTRAYKYYAERKDEIYARTDASAHSKPASMGAIRILKWLS</sequence>